<dbReference type="Proteomes" id="UP001141806">
    <property type="component" value="Unassembled WGS sequence"/>
</dbReference>
<reference evidence="3" key="1">
    <citation type="journal article" date="2023" name="Plant J.">
        <title>The genome of the king protea, Protea cynaroides.</title>
        <authorList>
            <person name="Chang J."/>
            <person name="Duong T.A."/>
            <person name="Schoeman C."/>
            <person name="Ma X."/>
            <person name="Roodt D."/>
            <person name="Barker N."/>
            <person name="Li Z."/>
            <person name="Van de Peer Y."/>
            <person name="Mizrachi E."/>
        </authorList>
    </citation>
    <scope>NUCLEOTIDE SEQUENCE</scope>
    <source>
        <tissue evidence="3">Young leaves</tissue>
    </source>
</reference>
<dbReference type="Pfam" id="PF13976">
    <property type="entry name" value="gag_pre-integrs"/>
    <property type="match status" value="1"/>
</dbReference>
<evidence type="ECO:0000259" key="1">
    <source>
        <dbReference type="Pfam" id="PF13976"/>
    </source>
</evidence>
<protein>
    <recommendedName>
        <fullName evidence="5">GAG-pre-integrase domain-containing protein</fullName>
    </recommendedName>
</protein>
<accession>A0A9Q0KZ62</accession>
<sequence>MDQNVVKLDHFDGINFSRWMDKLMFMLTALKIAYVLDPILKDLPESKDDDSNQLKAEQKKRVDDEVLCKGHILNTLSDRLYDLFTNVQSPKEIWKALEFKYMLENKGQIMNYADEKKPNLGGKKYSGESSSGGKKRKLQEFFDSNATKTKTNKSYEECQCWQKMKNVNAANLVEQENVLVAMISDLHIGMITELNMTAKVIKGYKVMMENNDTTKVLGKNTVEISFTFGKKLVLVNVLFVPEIRKNLVSLNLLCKKGIKAVLDSDKVVFSKNGAFVGKGYSCDGMFKLNIINKMNDASAYVVGSSSFSLWHSILTHVNFGYIKYISKHGLISCNDTSNDKCEICIQAKMTKKPF</sequence>
<dbReference type="AlphaFoldDB" id="A0A9Q0KZ62"/>
<dbReference type="PANTHER" id="PTHR47592:SF27">
    <property type="entry name" value="OS08G0421700 PROTEIN"/>
    <property type="match status" value="1"/>
</dbReference>
<proteinExistence type="predicted"/>
<feature type="domain" description="GAG-pre-integrase" evidence="1">
    <location>
        <begin position="284"/>
        <end position="349"/>
    </location>
</feature>
<evidence type="ECO:0008006" key="5">
    <source>
        <dbReference type="Google" id="ProtNLM"/>
    </source>
</evidence>
<keyword evidence="4" id="KW-1185">Reference proteome</keyword>
<dbReference type="InterPro" id="IPR054722">
    <property type="entry name" value="PolX-like_BBD"/>
</dbReference>
<dbReference type="PANTHER" id="PTHR47592">
    <property type="entry name" value="PBF68 PROTEIN"/>
    <property type="match status" value="1"/>
</dbReference>
<dbReference type="Pfam" id="PF22936">
    <property type="entry name" value="Pol_BBD"/>
    <property type="match status" value="1"/>
</dbReference>
<dbReference type="EMBL" id="JAMYWD010000002">
    <property type="protein sequence ID" value="KAJ4979583.1"/>
    <property type="molecule type" value="Genomic_DNA"/>
</dbReference>
<comment type="caution">
    <text evidence="3">The sequence shown here is derived from an EMBL/GenBank/DDBJ whole genome shotgun (WGS) entry which is preliminary data.</text>
</comment>
<feature type="domain" description="Retrovirus-related Pol polyprotein from transposon TNT 1-94-like beta-barrel" evidence="2">
    <location>
        <begin position="201"/>
        <end position="257"/>
    </location>
</feature>
<name>A0A9Q0KZ62_9MAGN</name>
<dbReference type="OrthoDB" id="1717187at2759"/>
<evidence type="ECO:0000313" key="3">
    <source>
        <dbReference type="EMBL" id="KAJ4979583.1"/>
    </source>
</evidence>
<gene>
    <name evidence="3" type="ORF">NE237_010363</name>
</gene>
<evidence type="ECO:0000313" key="4">
    <source>
        <dbReference type="Proteomes" id="UP001141806"/>
    </source>
</evidence>
<organism evidence="3 4">
    <name type="scientific">Protea cynaroides</name>
    <dbReference type="NCBI Taxonomy" id="273540"/>
    <lineage>
        <taxon>Eukaryota</taxon>
        <taxon>Viridiplantae</taxon>
        <taxon>Streptophyta</taxon>
        <taxon>Embryophyta</taxon>
        <taxon>Tracheophyta</taxon>
        <taxon>Spermatophyta</taxon>
        <taxon>Magnoliopsida</taxon>
        <taxon>Proteales</taxon>
        <taxon>Proteaceae</taxon>
        <taxon>Protea</taxon>
    </lineage>
</organism>
<evidence type="ECO:0000259" key="2">
    <source>
        <dbReference type="Pfam" id="PF22936"/>
    </source>
</evidence>
<dbReference type="InterPro" id="IPR025724">
    <property type="entry name" value="GAG-pre-integrase_dom"/>
</dbReference>